<sequence>MYPSKHARVPARISVTLAQVGSSFVGDREPIPLIDAQWTVLLEPELDQVDRSSRMWKMWLHDAAQIASRQLLQAQMTGMVSDTEAPTLSELQDAGEKEWKSEYDHMLTRIADSCELEHPWPLVKEVIKLKIRRNLKGESEDEADKGDSVKDYETRIGLALDTFDEAPFTVQRLCELTVRPNEHHKNVWKYLRALEKVLLVTSSDSPLHFSVIRDSPMEIVQGNGVPSVTEEKEIIEGSPPESSPTAPTDLPTNGNRDLGVRPMDID</sequence>
<gene>
    <name evidence="3" type="ORF">SPPG_04076</name>
</gene>
<dbReference type="GO" id="GO:0005634">
    <property type="term" value="C:nucleus"/>
    <property type="evidence" value="ECO:0007669"/>
    <property type="project" value="TreeGrafter"/>
</dbReference>
<evidence type="ECO:0000313" key="4">
    <source>
        <dbReference type="Proteomes" id="UP000053201"/>
    </source>
</evidence>
<proteinExistence type="inferred from homology"/>
<evidence type="ECO:0000256" key="1">
    <source>
        <dbReference type="ARBA" id="ARBA00009207"/>
    </source>
</evidence>
<dbReference type="VEuPathDB" id="FungiDB:SPPG_04076"/>
<dbReference type="GeneID" id="27687550"/>
<evidence type="ECO:0000256" key="2">
    <source>
        <dbReference type="SAM" id="MobiDB-lite"/>
    </source>
</evidence>
<dbReference type="EMBL" id="KQ257455">
    <property type="protein sequence ID" value="KND00978.1"/>
    <property type="molecule type" value="Genomic_DNA"/>
</dbReference>
<dbReference type="GO" id="GO:0005737">
    <property type="term" value="C:cytoplasm"/>
    <property type="evidence" value="ECO:0007669"/>
    <property type="project" value="TreeGrafter"/>
</dbReference>
<dbReference type="Pfam" id="PF09184">
    <property type="entry name" value="PPP4R2"/>
    <property type="match status" value="1"/>
</dbReference>
<dbReference type="PANTHER" id="PTHR16487">
    <property type="entry name" value="PPP4R2-RELATED PROTEIN"/>
    <property type="match status" value="1"/>
</dbReference>
<dbReference type="InParanoid" id="A0A0L0HIW9"/>
<dbReference type="GO" id="GO:0030289">
    <property type="term" value="C:protein phosphatase 4 complex"/>
    <property type="evidence" value="ECO:0007669"/>
    <property type="project" value="InterPro"/>
</dbReference>
<keyword evidence="4" id="KW-1185">Reference proteome</keyword>
<dbReference type="AlphaFoldDB" id="A0A0L0HIW9"/>
<feature type="compositionally biased region" description="Polar residues" evidence="2">
    <location>
        <begin position="243"/>
        <end position="255"/>
    </location>
</feature>
<dbReference type="PANTHER" id="PTHR16487:SF0">
    <property type="entry name" value="PROTEIN PHOSPHATASE 4 REGULATORY SUBUNIT 2-RELATED"/>
    <property type="match status" value="1"/>
</dbReference>
<dbReference type="GO" id="GO:0019888">
    <property type="term" value="F:protein phosphatase regulator activity"/>
    <property type="evidence" value="ECO:0007669"/>
    <property type="project" value="InterPro"/>
</dbReference>
<dbReference type="OrthoDB" id="341898at2759"/>
<dbReference type="Proteomes" id="UP000053201">
    <property type="component" value="Unassembled WGS sequence"/>
</dbReference>
<evidence type="ECO:0000313" key="3">
    <source>
        <dbReference type="EMBL" id="KND00978.1"/>
    </source>
</evidence>
<feature type="region of interest" description="Disordered" evidence="2">
    <location>
        <begin position="224"/>
        <end position="266"/>
    </location>
</feature>
<comment type="similarity">
    <text evidence="1">Belongs to the PPP4R2 family.</text>
</comment>
<accession>A0A0L0HIW9</accession>
<protein>
    <submittedName>
        <fullName evidence="3">Uncharacterized protein</fullName>
    </submittedName>
</protein>
<organism evidence="3 4">
    <name type="scientific">Spizellomyces punctatus (strain DAOM BR117)</name>
    <dbReference type="NCBI Taxonomy" id="645134"/>
    <lineage>
        <taxon>Eukaryota</taxon>
        <taxon>Fungi</taxon>
        <taxon>Fungi incertae sedis</taxon>
        <taxon>Chytridiomycota</taxon>
        <taxon>Chytridiomycota incertae sedis</taxon>
        <taxon>Chytridiomycetes</taxon>
        <taxon>Spizellomycetales</taxon>
        <taxon>Spizellomycetaceae</taxon>
        <taxon>Spizellomyces</taxon>
    </lineage>
</organism>
<name>A0A0L0HIW9_SPIPD</name>
<dbReference type="STRING" id="645134.A0A0L0HIW9"/>
<reference evidence="3 4" key="1">
    <citation type="submission" date="2009-08" db="EMBL/GenBank/DDBJ databases">
        <title>The Genome Sequence of Spizellomyces punctatus strain DAOM BR117.</title>
        <authorList>
            <consortium name="The Broad Institute Genome Sequencing Platform"/>
            <person name="Russ C."/>
            <person name="Cuomo C."/>
            <person name="Shea T."/>
            <person name="Young S.K."/>
            <person name="Zeng Q."/>
            <person name="Koehrsen M."/>
            <person name="Haas B."/>
            <person name="Borodovsky M."/>
            <person name="Guigo R."/>
            <person name="Alvarado L."/>
            <person name="Berlin A."/>
            <person name="Bochicchio J."/>
            <person name="Borenstein D."/>
            <person name="Chapman S."/>
            <person name="Chen Z."/>
            <person name="Engels R."/>
            <person name="Freedman E."/>
            <person name="Gellesch M."/>
            <person name="Goldberg J."/>
            <person name="Griggs A."/>
            <person name="Gujja S."/>
            <person name="Heiman D."/>
            <person name="Hepburn T."/>
            <person name="Howarth C."/>
            <person name="Jen D."/>
            <person name="Larson L."/>
            <person name="Lewis B."/>
            <person name="Mehta T."/>
            <person name="Park D."/>
            <person name="Pearson M."/>
            <person name="Roberts A."/>
            <person name="Saif S."/>
            <person name="Shenoy N."/>
            <person name="Sisk P."/>
            <person name="Stolte C."/>
            <person name="Sykes S."/>
            <person name="Thomson T."/>
            <person name="Walk T."/>
            <person name="White J."/>
            <person name="Yandava C."/>
            <person name="Burger G."/>
            <person name="Gray M.W."/>
            <person name="Holland P.W.H."/>
            <person name="King N."/>
            <person name="Lang F.B.F."/>
            <person name="Roger A.J."/>
            <person name="Ruiz-Trillo I."/>
            <person name="Lander E."/>
            <person name="Nusbaum C."/>
        </authorList>
    </citation>
    <scope>NUCLEOTIDE SEQUENCE [LARGE SCALE GENOMIC DNA]</scope>
    <source>
        <strain evidence="3 4">DAOM BR117</strain>
    </source>
</reference>
<dbReference type="RefSeq" id="XP_016609017.1">
    <property type="nucleotide sequence ID" value="XM_016752324.1"/>
</dbReference>
<dbReference type="InterPro" id="IPR015267">
    <property type="entry name" value="PPP4R2"/>
</dbReference>